<evidence type="ECO:0000256" key="2">
    <source>
        <dbReference type="ARBA" id="ARBA00023295"/>
    </source>
</evidence>
<dbReference type="Pfam" id="PF01476">
    <property type="entry name" value="LysM"/>
    <property type="match status" value="1"/>
</dbReference>
<comment type="caution">
    <text evidence="5">The sequence shown here is derived from an EMBL/GenBank/DDBJ whole genome shotgun (WGS) entry which is preliminary data.</text>
</comment>
<dbReference type="GO" id="GO:0005975">
    <property type="term" value="P:carbohydrate metabolic process"/>
    <property type="evidence" value="ECO:0007669"/>
    <property type="project" value="InterPro"/>
</dbReference>
<dbReference type="CDD" id="cd02874">
    <property type="entry name" value="GH18_CFLE_spore_hydrolase"/>
    <property type="match status" value="1"/>
</dbReference>
<proteinExistence type="predicted"/>
<dbReference type="InterPro" id="IPR029070">
    <property type="entry name" value="Chitinase_insertion_sf"/>
</dbReference>
<dbReference type="InterPro" id="IPR041704">
    <property type="entry name" value="CFLE_GH18"/>
</dbReference>
<dbReference type="SUPFAM" id="SSF51445">
    <property type="entry name" value="(Trans)glycosidases"/>
    <property type="match status" value="1"/>
</dbReference>
<dbReference type="CDD" id="cd00118">
    <property type="entry name" value="LysM"/>
    <property type="match status" value="1"/>
</dbReference>
<dbReference type="PROSITE" id="PS51782">
    <property type="entry name" value="LYSM"/>
    <property type="match status" value="1"/>
</dbReference>
<dbReference type="PANTHER" id="PTHR46066:SF2">
    <property type="entry name" value="CHITINASE DOMAIN-CONTAINING PROTEIN 1"/>
    <property type="match status" value="1"/>
</dbReference>
<dbReference type="SMART" id="SM00257">
    <property type="entry name" value="LysM"/>
    <property type="match status" value="1"/>
</dbReference>
<keyword evidence="2" id="KW-0326">Glycosidase</keyword>
<dbReference type="InterPro" id="IPR011583">
    <property type="entry name" value="Chitinase_II/V-like_cat"/>
</dbReference>
<sequence>MQIHVVRPGDSLWSIAQAYRIPLYLLIQSNEVPNPAHLVVGQTLVIPTPGSSRPRTVADVGAYVDPRITGADSVGEVDQHGDQLTYLPIFSYAVNPDGTLTPVVDQPLINAAYRHRVAPLLTLTNFINGRFDRQLATTIFTNEALQEKVLDEVVAVMREKSYHGLNVDFEYLGAENRERYNQFLRRAAAKLKPGGFSLSTALAPKTSGSQPGILYEGHDYAAQGQIVDFIFFMTYEWGWSGGPPRAVSPINLVRQVLEYAISVVPRNKILMGIPLYGYDWTLPFVPGGRFAESISPQQAIERAARYNSYIQYDRVAQAPFFFYTDENRRNHEVWFEDARSIQAKFDLVKTLGIRGFYYWVLGKDFPQNWLLIQDNFIVRKVV</sequence>
<dbReference type="PANTHER" id="PTHR46066">
    <property type="entry name" value="CHITINASE DOMAIN-CONTAINING PROTEIN 1 FAMILY MEMBER"/>
    <property type="match status" value="1"/>
</dbReference>
<dbReference type="GO" id="GO:0016798">
    <property type="term" value="F:hydrolase activity, acting on glycosyl bonds"/>
    <property type="evidence" value="ECO:0007669"/>
    <property type="project" value="UniProtKB-KW"/>
</dbReference>
<dbReference type="GO" id="GO:0012505">
    <property type="term" value="C:endomembrane system"/>
    <property type="evidence" value="ECO:0007669"/>
    <property type="project" value="TreeGrafter"/>
</dbReference>
<dbReference type="Gene3D" id="3.10.50.10">
    <property type="match status" value="1"/>
</dbReference>
<dbReference type="InterPro" id="IPR018392">
    <property type="entry name" value="LysM"/>
</dbReference>
<dbReference type="GO" id="GO:0070492">
    <property type="term" value="F:oligosaccharide binding"/>
    <property type="evidence" value="ECO:0007669"/>
    <property type="project" value="TreeGrafter"/>
</dbReference>
<evidence type="ECO:0000259" key="3">
    <source>
        <dbReference type="PROSITE" id="PS51782"/>
    </source>
</evidence>
<evidence type="ECO:0000313" key="5">
    <source>
        <dbReference type="EMBL" id="TCP60194.1"/>
    </source>
</evidence>
<evidence type="ECO:0000313" key="6">
    <source>
        <dbReference type="Proteomes" id="UP000294813"/>
    </source>
</evidence>
<dbReference type="InterPro" id="IPR036779">
    <property type="entry name" value="LysM_dom_sf"/>
</dbReference>
<dbReference type="RefSeq" id="WP_131920896.1">
    <property type="nucleotide sequence ID" value="NZ_JAOQNU010000042.1"/>
</dbReference>
<dbReference type="Proteomes" id="UP000294813">
    <property type="component" value="Unassembled WGS sequence"/>
</dbReference>
<dbReference type="SUPFAM" id="SSF54106">
    <property type="entry name" value="LysM domain"/>
    <property type="match status" value="1"/>
</dbReference>
<dbReference type="EMBL" id="SLXT01000041">
    <property type="protein sequence ID" value="TCP60194.1"/>
    <property type="molecule type" value="Genomic_DNA"/>
</dbReference>
<dbReference type="Pfam" id="PF00704">
    <property type="entry name" value="Glyco_hydro_18"/>
    <property type="match status" value="1"/>
</dbReference>
<gene>
    <name evidence="5" type="ORF">EDD73_1419</name>
</gene>
<dbReference type="SMART" id="SM00636">
    <property type="entry name" value="Glyco_18"/>
    <property type="match status" value="1"/>
</dbReference>
<dbReference type="PROSITE" id="PS51910">
    <property type="entry name" value="GH18_2"/>
    <property type="match status" value="1"/>
</dbReference>
<dbReference type="InterPro" id="IPR017853">
    <property type="entry name" value="GH"/>
</dbReference>
<dbReference type="AlphaFoldDB" id="A0A4R2RCP2"/>
<evidence type="ECO:0000259" key="4">
    <source>
        <dbReference type="PROSITE" id="PS51910"/>
    </source>
</evidence>
<dbReference type="OrthoDB" id="9769314at2"/>
<dbReference type="Gene3D" id="3.20.20.80">
    <property type="entry name" value="Glycosidases"/>
    <property type="match status" value="1"/>
</dbReference>
<organism evidence="5 6">
    <name type="scientific">Heliophilum fasciatum</name>
    <dbReference type="NCBI Taxonomy" id="35700"/>
    <lineage>
        <taxon>Bacteria</taxon>
        <taxon>Bacillati</taxon>
        <taxon>Bacillota</taxon>
        <taxon>Clostridia</taxon>
        <taxon>Eubacteriales</taxon>
        <taxon>Heliobacteriaceae</taxon>
        <taxon>Heliophilum</taxon>
    </lineage>
</organism>
<dbReference type="GO" id="GO:0008061">
    <property type="term" value="F:chitin binding"/>
    <property type="evidence" value="ECO:0007669"/>
    <property type="project" value="InterPro"/>
</dbReference>
<protein>
    <submittedName>
        <fullName evidence="5">Spore germination protein</fullName>
    </submittedName>
</protein>
<feature type="domain" description="GH18" evidence="4">
    <location>
        <begin position="58"/>
        <end position="382"/>
    </location>
</feature>
<dbReference type="InterPro" id="IPR001223">
    <property type="entry name" value="Glyco_hydro18_cat"/>
</dbReference>
<name>A0A4R2RCP2_9FIRM</name>
<accession>A0A4R2RCP2</accession>
<evidence type="ECO:0000256" key="1">
    <source>
        <dbReference type="ARBA" id="ARBA00022801"/>
    </source>
</evidence>
<keyword evidence="6" id="KW-1185">Reference proteome</keyword>
<reference evidence="5 6" key="1">
    <citation type="submission" date="2019-03" db="EMBL/GenBank/DDBJ databases">
        <title>Genomic Encyclopedia of Type Strains, Phase IV (KMG-IV): sequencing the most valuable type-strain genomes for metagenomic binning, comparative biology and taxonomic classification.</title>
        <authorList>
            <person name="Goeker M."/>
        </authorList>
    </citation>
    <scope>NUCLEOTIDE SEQUENCE [LARGE SCALE GENOMIC DNA]</scope>
    <source>
        <strain evidence="5 6">DSM 11170</strain>
    </source>
</reference>
<keyword evidence="1" id="KW-0378">Hydrolase</keyword>
<feature type="domain" description="LysM" evidence="3">
    <location>
        <begin position="2"/>
        <end position="46"/>
    </location>
</feature>
<dbReference type="Gene3D" id="3.10.350.10">
    <property type="entry name" value="LysM domain"/>
    <property type="match status" value="1"/>
</dbReference>